<organism evidence="2 3">
    <name type="scientific">Adonisia turfae CCMR0082</name>
    <dbReference type="NCBI Taxonomy" id="2304604"/>
    <lineage>
        <taxon>Bacteria</taxon>
        <taxon>Bacillati</taxon>
        <taxon>Cyanobacteriota</taxon>
        <taxon>Adonisia</taxon>
        <taxon>Adonisia turfae</taxon>
    </lineage>
</organism>
<accession>A0A6M0S997</accession>
<feature type="region of interest" description="Disordered" evidence="1">
    <location>
        <begin position="88"/>
        <end position="118"/>
    </location>
</feature>
<comment type="caution">
    <text evidence="2">The sequence shown here is derived from an EMBL/GenBank/DDBJ whole genome shotgun (WGS) entry which is preliminary data.</text>
</comment>
<sequence>MYAQVDKKRGNKSQAVANSVAQKKSDVKQCFGFVDNRSAALHLKKLQETAENNLRHADQLATQFKGNNGQAEISTGDSNQFMAKREAIPDPPGSFSNATSAEPVQRKPTEALGASMSARRGPIQRKWVPYEGKDTEGKLMKWDKPIDNKTWFCVEGKDLLFYQDNLTKSEKKPYLQWLQEGWLGLTDSALARDAKRNVQGGVNPRPETTKESYTKMVNQGKALYASMGHKNKLSKPRKEWQQYKSDKMEPDNAIDPVTKEWGIKVVVKTGFKDTYFNRLLKDTGHYQNYFYFPSGTIVASSNYRAQSEEKEPLTNNEVIYHQLLEAAKVAKQKPQVKTLIRDHVVNKTLQPIIRQVRKDRGNGDLKFTPKDPIFFVLLATPNVKAGVFLVNDRGHLIGIKTITELVLLKKGSVEIHFG</sequence>
<protein>
    <submittedName>
        <fullName evidence="2">Uncharacterized protein</fullName>
    </submittedName>
</protein>
<dbReference type="Proteomes" id="UP000473574">
    <property type="component" value="Unassembled WGS sequence"/>
</dbReference>
<dbReference type="RefSeq" id="WP_163665505.1">
    <property type="nucleotide sequence ID" value="NZ_QZCE01000002.1"/>
</dbReference>
<reference evidence="2 3" key="1">
    <citation type="journal article" date="2020" name="Microb. Ecol.">
        <title>Ecogenomics of the Marine Benthic Filamentous Cyanobacterium Adonisia.</title>
        <authorList>
            <person name="Walter J.M."/>
            <person name="Coutinho F.H."/>
            <person name="Leomil L."/>
            <person name="Hargreaves P.I."/>
            <person name="Campeao M.E."/>
            <person name="Vieira V.V."/>
            <person name="Silva B.S."/>
            <person name="Fistarol G.O."/>
            <person name="Salomon P.S."/>
            <person name="Sawabe T."/>
            <person name="Mino S."/>
            <person name="Hosokawa M."/>
            <person name="Miyashita H."/>
            <person name="Maruyama F."/>
            <person name="van Verk M.C."/>
            <person name="Dutilh B.E."/>
            <person name="Thompson C.C."/>
            <person name="Thompson F.L."/>
        </authorList>
    </citation>
    <scope>NUCLEOTIDE SEQUENCE [LARGE SCALE GENOMIC DNA]</scope>
    <source>
        <strain evidence="2 3">CCMR0082</strain>
    </source>
</reference>
<feature type="compositionally biased region" description="Polar residues" evidence="1">
    <location>
        <begin position="12"/>
        <end position="22"/>
    </location>
</feature>
<dbReference type="EMBL" id="QZCE01000002">
    <property type="protein sequence ID" value="NEZ64886.1"/>
    <property type="molecule type" value="Genomic_DNA"/>
</dbReference>
<evidence type="ECO:0000256" key="1">
    <source>
        <dbReference type="SAM" id="MobiDB-lite"/>
    </source>
</evidence>
<name>A0A6M0S997_9CYAN</name>
<evidence type="ECO:0000313" key="2">
    <source>
        <dbReference type="EMBL" id="NEZ64886.1"/>
    </source>
</evidence>
<proteinExistence type="predicted"/>
<gene>
    <name evidence="2" type="ORF">D0962_19185</name>
</gene>
<feature type="region of interest" description="Disordered" evidence="1">
    <location>
        <begin position="1"/>
        <end position="24"/>
    </location>
</feature>
<dbReference type="AlphaFoldDB" id="A0A6M0S997"/>
<evidence type="ECO:0000313" key="3">
    <source>
        <dbReference type="Proteomes" id="UP000473574"/>
    </source>
</evidence>